<dbReference type="Proteomes" id="UP001187192">
    <property type="component" value="Unassembled WGS sequence"/>
</dbReference>
<keyword evidence="3" id="KW-1185">Reference proteome</keyword>
<feature type="compositionally biased region" description="Basic and acidic residues" evidence="1">
    <location>
        <begin position="43"/>
        <end position="62"/>
    </location>
</feature>
<organism evidence="2 3">
    <name type="scientific">Ficus carica</name>
    <name type="common">Common fig</name>
    <dbReference type="NCBI Taxonomy" id="3494"/>
    <lineage>
        <taxon>Eukaryota</taxon>
        <taxon>Viridiplantae</taxon>
        <taxon>Streptophyta</taxon>
        <taxon>Embryophyta</taxon>
        <taxon>Tracheophyta</taxon>
        <taxon>Spermatophyta</taxon>
        <taxon>Magnoliopsida</taxon>
        <taxon>eudicotyledons</taxon>
        <taxon>Gunneridae</taxon>
        <taxon>Pentapetalae</taxon>
        <taxon>rosids</taxon>
        <taxon>fabids</taxon>
        <taxon>Rosales</taxon>
        <taxon>Moraceae</taxon>
        <taxon>Ficeae</taxon>
        <taxon>Ficus</taxon>
    </lineage>
</organism>
<reference evidence="2" key="1">
    <citation type="submission" date="2023-07" db="EMBL/GenBank/DDBJ databases">
        <title>draft genome sequence of fig (Ficus carica).</title>
        <authorList>
            <person name="Takahashi T."/>
            <person name="Nishimura K."/>
        </authorList>
    </citation>
    <scope>NUCLEOTIDE SEQUENCE</scope>
</reference>
<dbReference type="AlphaFoldDB" id="A0AA88D636"/>
<evidence type="ECO:0000313" key="2">
    <source>
        <dbReference type="EMBL" id="GMN43047.1"/>
    </source>
</evidence>
<dbReference type="EMBL" id="BTGU01000015">
    <property type="protein sequence ID" value="GMN43047.1"/>
    <property type="molecule type" value="Genomic_DNA"/>
</dbReference>
<feature type="region of interest" description="Disordered" evidence="1">
    <location>
        <begin position="1"/>
        <end position="22"/>
    </location>
</feature>
<accession>A0AA88D636</accession>
<feature type="compositionally biased region" description="Acidic residues" evidence="1">
    <location>
        <begin position="11"/>
        <end position="22"/>
    </location>
</feature>
<dbReference type="Gramene" id="FCD_00013623-RA">
    <property type="protein sequence ID" value="FCD_00013623-RA:cds"/>
    <property type="gene ID" value="FCD_00013623"/>
</dbReference>
<feature type="region of interest" description="Disordered" evidence="1">
    <location>
        <begin position="37"/>
        <end position="66"/>
    </location>
</feature>
<evidence type="ECO:0000313" key="3">
    <source>
        <dbReference type="Proteomes" id="UP001187192"/>
    </source>
</evidence>
<comment type="caution">
    <text evidence="2">The sequence shown here is derived from an EMBL/GenBank/DDBJ whole genome shotgun (WGS) entry which is preliminary data.</text>
</comment>
<sequence length="91" mass="10453">MKRKRCKMEADEGDNSEQDDCAEEEAYRNKKAKIYFGSDSEGEEVKENKNKGEEEANRKESMEEPGVNVASMSLEHQEALALKLLRSMHKK</sequence>
<name>A0AA88D636_FICCA</name>
<protein>
    <submittedName>
        <fullName evidence="2">Uncharacterized protein</fullName>
    </submittedName>
</protein>
<evidence type="ECO:0000256" key="1">
    <source>
        <dbReference type="SAM" id="MobiDB-lite"/>
    </source>
</evidence>
<gene>
    <name evidence="2" type="ORF">TIFTF001_012254</name>
</gene>
<proteinExistence type="predicted"/>